<feature type="transmembrane region" description="Helical" evidence="20">
    <location>
        <begin position="2544"/>
        <end position="2576"/>
    </location>
</feature>
<feature type="transmembrane region" description="Helical" evidence="20">
    <location>
        <begin position="2506"/>
        <end position="2524"/>
    </location>
</feature>
<feature type="transmembrane region" description="Helical" evidence="20">
    <location>
        <begin position="3247"/>
        <end position="3273"/>
    </location>
</feature>
<dbReference type="GO" id="GO:0006814">
    <property type="term" value="P:sodium ion transport"/>
    <property type="evidence" value="ECO:0007669"/>
    <property type="project" value="UniProtKB-KW"/>
</dbReference>
<dbReference type="Gene3D" id="3.30.70.2460">
    <property type="entry name" value="Rad4, beta-hairpin domain BHD3"/>
    <property type="match status" value="1"/>
</dbReference>
<dbReference type="InterPro" id="IPR018326">
    <property type="entry name" value="Rad4_beta-hairpin_dom1"/>
</dbReference>
<dbReference type="Pfam" id="PF03835">
    <property type="entry name" value="Rad4"/>
    <property type="match status" value="1"/>
</dbReference>
<evidence type="ECO:0000259" key="23">
    <source>
        <dbReference type="SMART" id="SM01032"/>
    </source>
</evidence>
<dbReference type="GO" id="GO:0005739">
    <property type="term" value="C:mitochondrion"/>
    <property type="evidence" value="ECO:0007669"/>
    <property type="project" value="InterPro"/>
</dbReference>
<feature type="transmembrane region" description="Helical" evidence="20">
    <location>
        <begin position="2425"/>
        <end position="2444"/>
    </location>
</feature>
<evidence type="ECO:0000256" key="10">
    <source>
        <dbReference type="ARBA" id="ARBA00022989"/>
    </source>
</evidence>
<dbReference type="SMART" id="SM01032">
    <property type="entry name" value="BHD_3"/>
    <property type="match status" value="1"/>
</dbReference>
<comment type="similarity">
    <text evidence="4">Belongs to the XPC family.</text>
</comment>
<dbReference type="InterPro" id="IPR038765">
    <property type="entry name" value="Papain-like_cys_pep_sf"/>
</dbReference>
<evidence type="ECO:0000256" key="8">
    <source>
        <dbReference type="ARBA" id="ARBA00022692"/>
    </source>
</evidence>
<feature type="transmembrane region" description="Helical" evidence="20">
    <location>
        <begin position="3352"/>
        <end position="3372"/>
    </location>
</feature>
<dbReference type="GO" id="GO:0015293">
    <property type="term" value="F:symporter activity"/>
    <property type="evidence" value="ECO:0007669"/>
    <property type="project" value="TreeGrafter"/>
</dbReference>
<evidence type="ECO:0000259" key="21">
    <source>
        <dbReference type="SMART" id="SM01030"/>
    </source>
</evidence>
<feature type="transmembrane region" description="Helical" evidence="20">
    <location>
        <begin position="2990"/>
        <end position="3009"/>
    </location>
</feature>
<feature type="transmembrane region" description="Helical" evidence="20">
    <location>
        <begin position="3410"/>
        <end position="3427"/>
    </location>
</feature>
<dbReference type="SUPFAM" id="SSF54001">
    <property type="entry name" value="Cysteine proteinases"/>
    <property type="match status" value="1"/>
</dbReference>
<evidence type="ECO:0000256" key="7">
    <source>
        <dbReference type="ARBA" id="ARBA00022553"/>
    </source>
</evidence>
<dbReference type="Pfam" id="PF10403">
    <property type="entry name" value="BHD_1"/>
    <property type="match status" value="1"/>
</dbReference>
<dbReference type="Gene3D" id="3.90.260.10">
    <property type="entry name" value="Transglutaminase-like"/>
    <property type="match status" value="1"/>
</dbReference>
<dbReference type="GO" id="GO:0005634">
    <property type="term" value="C:nucleus"/>
    <property type="evidence" value="ECO:0007669"/>
    <property type="project" value="UniProtKB-SubCell"/>
</dbReference>
<evidence type="ECO:0000256" key="13">
    <source>
        <dbReference type="ARBA" id="ARBA00023125"/>
    </source>
</evidence>
<evidence type="ECO:0000256" key="9">
    <source>
        <dbReference type="ARBA" id="ARBA00022763"/>
    </source>
</evidence>
<feature type="transmembrane region" description="Helical" evidence="20">
    <location>
        <begin position="1586"/>
        <end position="1606"/>
    </location>
</feature>
<keyword evidence="15" id="KW-0739">Sodium transport</keyword>
<evidence type="ECO:0000256" key="15">
    <source>
        <dbReference type="ARBA" id="ARBA00023201"/>
    </source>
</evidence>
<dbReference type="InterPro" id="IPR038377">
    <property type="entry name" value="Na/Glc_symporter_sf"/>
</dbReference>
<dbReference type="InterPro" id="IPR051163">
    <property type="entry name" value="Sodium:Solute_Symporter_SSF"/>
</dbReference>
<dbReference type="InterPro" id="IPR011990">
    <property type="entry name" value="TPR-like_helical_dom_sf"/>
</dbReference>
<evidence type="ECO:0000256" key="17">
    <source>
        <dbReference type="ARBA" id="ARBA00023242"/>
    </source>
</evidence>
<feature type="transmembrane region" description="Helical" evidence="20">
    <location>
        <begin position="2314"/>
        <end position="2336"/>
    </location>
</feature>
<feature type="transmembrane region" description="Helical" evidence="20">
    <location>
        <begin position="2475"/>
        <end position="2494"/>
    </location>
</feature>
<keyword evidence="25" id="KW-1185">Reference proteome</keyword>
<dbReference type="CDD" id="cd18718">
    <property type="entry name" value="PIN_PRORP"/>
    <property type="match status" value="1"/>
</dbReference>
<feature type="transmembrane region" description="Helical" evidence="20">
    <location>
        <begin position="1289"/>
        <end position="1309"/>
    </location>
</feature>
<feature type="transmembrane region" description="Helical" evidence="20">
    <location>
        <begin position="3111"/>
        <end position="3133"/>
    </location>
</feature>
<feature type="transmembrane region" description="Helical" evidence="20">
    <location>
        <begin position="2912"/>
        <end position="2933"/>
    </location>
</feature>
<keyword evidence="14 20" id="KW-0472">Membrane</keyword>
<dbReference type="SMART" id="SM01030">
    <property type="entry name" value="BHD_1"/>
    <property type="match status" value="1"/>
</dbReference>
<dbReference type="CDD" id="cd11492">
    <property type="entry name" value="SLC5sbd_NIS-SMVT"/>
    <property type="match status" value="4"/>
</dbReference>
<feature type="transmembrane region" description="Helical" evidence="20">
    <location>
        <begin position="2783"/>
        <end position="2803"/>
    </location>
</feature>
<evidence type="ECO:0000256" key="19">
    <source>
        <dbReference type="ARBA" id="ARBA00044559"/>
    </source>
</evidence>
<dbReference type="PROSITE" id="PS50283">
    <property type="entry name" value="NA_SOLUT_SYMP_3"/>
    <property type="match status" value="4"/>
</dbReference>
<evidence type="ECO:0000256" key="11">
    <source>
        <dbReference type="ARBA" id="ARBA00023053"/>
    </source>
</evidence>
<dbReference type="InterPro" id="IPR018327">
    <property type="entry name" value="BHD_2"/>
</dbReference>
<dbReference type="InterPro" id="IPR036985">
    <property type="entry name" value="Transglutaminase-like_sf"/>
</dbReference>
<keyword evidence="12" id="KW-0406">Ion transport</keyword>
<evidence type="ECO:0000313" key="25">
    <source>
        <dbReference type="Proteomes" id="UP000075884"/>
    </source>
</evidence>
<keyword evidence="10 20" id="KW-1133">Transmembrane helix</keyword>
<dbReference type="Gene3D" id="2.20.20.110">
    <property type="entry name" value="Rad4, beta-hairpin domain BHD1"/>
    <property type="match status" value="1"/>
</dbReference>
<evidence type="ECO:0000256" key="3">
    <source>
        <dbReference type="ARBA" id="ARBA00006434"/>
    </source>
</evidence>
<keyword evidence="17" id="KW-0539">Nucleus</keyword>
<feature type="transmembrane region" description="Helical" evidence="20">
    <location>
        <begin position="3481"/>
        <end position="3502"/>
    </location>
</feature>
<dbReference type="STRING" id="7168.A0A182NS96"/>
<accession>A0A182NS96</accession>
<dbReference type="InterPro" id="IPR018328">
    <property type="entry name" value="Rad4_beta-hairpin_dom3"/>
</dbReference>
<dbReference type="Proteomes" id="UP000075884">
    <property type="component" value="Unassembled WGS sequence"/>
</dbReference>
<feature type="transmembrane region" description="Helical" evidence="20">
    <location>
        <begin position="2823"/>
        <end position="2856"/>
    </location>
</feature>
<dbReference type="NCBIfam" id="TIGR00813">
    <property type="entry name" value="sss"/>
    <property type="match status" value="3"/>
</dbReference>
<feature type="transmembrane region" description="Helical" evidence="20">
    <location>
        <begin position="1256"/>
        <end position="1277"/>
    </location>
</feature>
<keyword evidence="6" id="KW-1003">Cell membrane</keyword>
<evidence type="ECO:0000256" key="4">
    <source>
        <dbReference type="ARBA" id="ARBA00009525"/>
    </source>
</evidence>
<evidence type="ECO:0000259" key="22">
    <source>
        <dbReference type="SMART" id="SM01031"/>
    </source>
</evidence>
<dbReference type="FunFam" id="3.30.70.2460:FF:000001">
    <property type="entry name" value="DNA repair protein Rad4 family"/>
    <property type="match status" value="1"/>
</dbReference>
<feature type="transmembrane region" description="Helical" evidence="20">
    <location>
        <begin position="1329"/>
        <end position="1356"/>
    </location>
</feature>
<organism evidence="24 25">
    <name type="scientific">Anopheles dirus</name>
    <dbReference type="NCBI Taxonomy" id="7168"/>
    <lineage>
        <taxon>Eukaryota</taxon>
        <taxon>Metazoa</taxon>
        <taxon>Ecdysozoa</taxon>
        <taxon>Arthropoda</taxon>
        <taxon>Hexapoda</taxon>
        <taxon>Insecta</taxon>
        <taxon>Pterygota</taxon>
        <taxon>Neoptera</taxon>
        <taxon>Endopterygota</taxon>
        <taxon>Diptera</taxon>
        <taxon>Nematocera</taxon>
        <taxon>Culicoidea</taxon>
        <taxon>Culicidae</taxon>
        <taxon>Anophelinae</taxon>
        <taxon>Anopheles</taxon>
    </lineage>
</organism>
<feature type="transmembrane region" description="Helical" evidence="20">
    <location>
        <begin position="2724"/>
        <end position="2749"/>
    </location>
</feature>
<feature type="transmembrane region" description="Helical" evidence="20">
    <location>
        <begin position="3378"/>
        <end position="3403"/>
    </location>
</feature>
<feature type="transmembrane region" description="Helical" evidence="20">
    <location>
        <begin position="3308"/>
        <end position="3331"/>
    </location>
</feature>
<dbReference type="PANTHER" id="PTHR42985">
    <property type="entry name" value="SODIUM-COUPLED MONOCARBOXYLATE TRANSPORTER"/>
    <property type="match status" value="1"/>
</dbReference>
<feature type="transmembrane region" description="Helical" evidence="20">
    <location>
        <begin position="1882"/>
        <end position="1912"/>
    </location>
</feature>
<feature type="transmembrane region" description="Helical" evidence="20">
    <location>
        <begin position="2220"/>
        <end position="2239"/>
    </location>
</feature>
<dbReference type="Gene3D" id="3.40.50.11980">
    <property type="match status" value="1"/>
</dbReference>
<proteinExistence type="inferred from homology"/>
<sequence>MFLRSGGVFFPRRSGFFGNVRYYAGIYQKNPQLKPTTATVETVKAKLATSNTPTAEEWKSIRLNILNERRFNNTNVDSVVLGLCPNLRIGKSYIAYLQAQGFEINLAIVGKLLRLYRLKEDKLNEQDEDDIWRMYSELREQNPVLDANTCEHAINALTLTKHWRHCLELLEMIKISGTPDSSSYNCITSKAFQSGDESTGWSLLQEMCENKRLPNDESFLAWLDYSYRRDGKNFSKHLERMLVFTNEHCVFLSKHVGKELLRLPTGFGVSAHETRVTDNGKCSHCRDNLASIVVTDEQFQALREKFLQAVLINREIFNRTTPEELRRFQTFLKKTLPYDVVIDGLNVAFSSGTQKDPAVYAKQVAAVVRHYVRQKKRVLVIGRQHMDKWRSKEMKYIRENSFLFLTEDLSQDDPFLLYAALESGPKTDFFSRDLMRKHSFMLGDSLSGVFKRWQQEHQYSLLSILPDGRVIIKDPFKYELYAHKSCDTNRWHVPLVENGYRISKVEKQNDWLCLSIAATQQDKETESDSDASSVGDHLVDPMTLDLDEPYFCPTFQSLPHCDKDALKEHSSDSDCPVTETDGVDDRMHELFSQVADYERMVNEANICYETVKRRRNELNASQETQLEDNDVPFLLTQTEGLCYPDATNDPNDPNWSYVAEGNNPPGETGNIEIVVSNTSHKPGRVLDIAESLKRLEKERTRKLFLATHKVHLLLLLEYGIGINAILNLSLVQFPFELSNNLKRLKNPLNEEQKPLKLISSKYFRKKPISQQSSKPTKAEPGVSKFAKLLSDTSSARCLASTFDAKSKKNGQKNCTREFDMWMECYLEKERRWIVVEAGLGETDCLDAIIDRILDPPVYVFAWEFDGTIVDVSQRYRWRNEQLALRHQVDAKWLKKTLTRYRPRELDEAHLQEQLEFRQLKFRAPIPKAIQQFKNHPSYCLRRHLQKFQGIYPPDAPSLGFIQGEPIYARECVHTLHSREVWLRHAKVVRRYEKPYKIVRTKLRREQSDLELFGYWQTEDFIPPEPVNGIVPRNAYGNIEIFKECMLPKGTVHLKQYGLSYICRKLGIDYAVAVVGFGIHAGGNHPVFDGIVICEEHRELLLEAWEQHQEEAERKKQVKKQTIVLNNWVKLVKGLLVRRRLKHKYNFDGISVVCGGKIAPPAREAVPDTQYEKTVLSTRHTTGRMSTPRLTVADVSESLQRFGVADYVVFVASLLICVVIGVYFGWKDWRFQRKRKQNVRRGSEALNYLVGGRKMKIFPVAMSLIASFISGIAVMGASTETYLHGTQFCYIFTAILLMAVSMNFIFLPVYQGLEITSAYAYLQLRFDRRIRLLGSGLFTLATLLHLPIVIYVPALAFNQVSGVNVHIVSTSVCMVCIFYTLVGGIKAVVWTDVIQMFIMIGALILIVIKGTADIGGLGVLIERNLASGRIEPPNFSLDPTERHTIWAIFIGGGCFWMGKNAIHQMMIQRYLALPTFRDAQKALICFTVGIILLLMTCFYNGLLIYATFYDCDPLTTGLAKAKDQLLPVLLMKVLGNYPGLAGLFISGIFSASLSSLSTGLNSLSAIVLEDFVKPFARTPLSERTTRYIMRGTVLGFGIVAVGLVLVVEKLGTVLQLSMSLVPISLGPLLGLFLLGMLLPWVDSHSAFGGAISGLVTMSYIVIRAQIAVAAKEMPIPAKPVSVEGCEYTFELPAAYNTTSTLPSQPVEKSLHHVSYLFYTFIGAATTVLVGSITATFLRRQEPNKLDPLLVAPSHICSSDLHGQRFATMADATSTLFPPIGEDGPLGRQSSPKPSVEDISLSLQRFNWPDYVVFVLMLISCMVIGVFFGYKDHQKHKRQKHARRGSEALDYLVGGRKMKIIPVSVSLVASWISGISLLGTSTEIYVYGVQYCYIVSAVVLMGLMMNYIFLPVFHELQITSAYEYLQMRFDKRMRLVGSILFTLASILWLPIVIYVPALAFNQVSGVNIHVITPIVCLVCIFYTSLGGLKAVVWTDVIQTAIMVGAMIIVIIKGTADVGGLSVVLERNSAGGRFEPPNFNPDPTERNTFWTLLIGGTFFWTSTNSINQNMMQRYLSLPSLNSARKALVLFLVGTTTLLAMCCYNGLLIFAMYHDCDPLSTGLAKAKDQLVPLLVMEVLGEYPGLAGLFVAGIFSAALSSLSTALNSLSAIVLEDFCKPFVSKPLTETQTRYIMRFTVLAFGALAVVMVIIVEKMGAVLQLSMSLGPVTLGPLFGLFLMGFFFPRINGSCAIVGTAAGLALMSYIVIRSQISIALKEIVFDEKPVTVEGCQYEFTPKNGTLFGEDAISGEKSLHHVSFLYYTMIGSVVPTVVGYLSSFILPRSKTDDIDPLLLAPFLRRFYRSRDSTPNHMTEVLHEFETKDIQLDWLLNGSSGEDYSTEDGAQYEENVSGQTIDSISRSLQRFDWPDYVVFVVMLLVCVLIGIFFGYRDHQKHKHRRKQTRRESEALDYLVGGRKMQIFPVSVSLVASWISGISLLGTSTEIYVYGTQYCYIVIAVILMGFVMHHVFLPVFHDLQITSAYELLWMPIVIYVPALAFNQVTGLSIHIVTPIVCMICVFYTSIGGLKAVVWTDVIQSGVTLLALLAVLIKGTYDVGGPMQVLERNIAGGRLETPNFDPDPTLRHSIWIILIGAPVWFCYGVSCSQDMIQRFLALPTLQDARKALKGFVIGWILVNLIFFLIGMLVYAAYFRCDPLTTQLARAKDQLLPLFVMETFAAYPGMTGVFVAGIFSAALSSLSSALNALSAVTLEDFFKPFCKKPLTEKQINYIMRGSVLVYGAMSVLLSILVEHLGTVMQLTVTLSSASGAPLFGLFVMGILMPWVNGTGALYGGVTGLLVMLYMCYKAQYSIASGSRTFDTKPVSVVDCPYEHTYNMTTGQLEADSELEQVEKSIYHMSYMYFTLFGTSVTCLTGTVISLLTKLGGDSGRQQPIDPKLLAPCIRGMQPTGIPLEFRAVPTDSKQVEIGDATRFEWPDYLVFVLMLLVCIVIGVFFGYRNRQKYRRDARPQQSEDYLVGGRKMRIFPVAVSLVASWVSGVPMLGTATEIYVYGTQFCYIVFAMVLAGFLMHHLFLPVFHELQITSTYEYLQRRFDSRMRLFGAILFTLACMLWMPIVIYVPALAFNQVTGLSVHIVTPIVCLICMFYTSIGGLKAVVWTDVVQSGVTLLALLAVLDRNIIGERLEPPNFDPDPTLRHSFWIMLLGAPVWVCEGIACSQDMVQRFLSLPTLQDARKALKAFVLGWIGINVIFFAIGMLVYATYYHCDPFTTQLVRAKDQLLPLFVMETFAAYPGMTGVFVAGIFSAALSSLSSALNALSAVTLEDFCKPFRKKPLTERQTLYIMRGSVLVYGALSVLLSLLVEHLGTVMQLAMTLSSSSAAPLLGMFVMGILMPWVNGTGALYGGITGLLVMFYMCYNAEYSIASGSRTFDMKTVSVEDCPYEFAYNVSTVQPDIASDVEQVEKSIYHISYMYFTLFGTSVTCLTGTIISLLTKQVAGDQQHPIDPRLLAPCIRTMRSGGLEMSGTATKRTDEN</sequence>
<name>A0A182NS96_9DIPT</name>
<feature type="transmembrane region" description="Helical" evidence="20">
    <location>
        <begin position="1362"/>
        <end position="1381"/>
    </location>
</feature>
<dbReference type="FunFam" id="3.40.50.11980:FF:000006">
    <property type="entry name" value="AGAP001968-PB"/>
    <property type="match status" value="1"/>
</dbReference>
<keyword evidence="7" id="KW-0597">Phosphoprotein</keyword>
<dbReference type="GO" id="GO:0008033">
    <property type="term" value="P:tRNA processing"/>
    <property type="evidence" value="ECO:0007669"/>
    <property type="project" value="InterPro"/>
</dbReference>
<dbReference type="InterPro" id="IPR033495">
    <property type="entry name" value="MRPP3_PIN_dom"/>
</dbReference>
<reference evidence="25" key="1">
    <citation type="submission" date="2013-03" db="EMBL/GenBank/DDBJ databases">
        <title>The Genome Sequence of Anopheles dirus WRAIR2.</title>
        <authorList>
            <consortium name="The Broad Institute Genomics Platform"/>
            <person name="Neafsey D.E."/>
            <person name="Walton C."/>
            <person name="Walker B."/>
            <person name="Young S.K."/>
            <person name="Zeng Q."/>
            <person name="Gargeya S."/>
            <person name="Fitzgerald M."/>
            <person name="Haas B."/>
            <person name="Abouelleil A."/>
            <person name="Allen A.W."/>
            <person name="Alvarado L."/>
            <person name="Arachchi H.M."/>
            <person name="Berlin A.M."/>
            <person name="Chapman S.B."/>
            <person name="Gainer-Dewar J."/>
            <person name="Goldberg J."/>
            <person name="Griggs A."/>
            <person name="Gujja S."/>
            <person name="Hansen M."/>
            <person name="Howarth C."/>
            <person name="Imamovic A."/>
            <person name="Ireland A."/>
            <person name="Larimer J."/>
            <person name="McCowan C."/>
            <person name="Murphy C."/>
            <person name="Pearson M."/>
            <person name="Poon T.W."/>
            <person name="Priest M."/>
            <person name="Roberts A."/>
            <person name="Saif S."/>
            <person name="Shea T."/>
            <person name="Sisk P."/>
            <person name="Sykes S."/>
            <person name="Wortman J."/>
            <person name="Nusbaum C."/>
            <person name="Birren B."/>
        </authorList>
    </citation>
    <scope>NUCLEOTIDE SEQUENCE [LARGE SCALE GENOMIC DNA]</scope>
    <source>
        <strain evidence="25">WRAIR2</strain>
    </source>
</reference>
<feature type="transmembrane region" description="Helical" evidence="20">
    <location>
        <begin position="1388"/>
        <end position="1407"/>
    </location>
</feature>
<feature type="domain" description="Rad4 beta-hairpin" evidence="21">
    <location>
        <begin position="921"/>
        <end position="973"/>
    </location>
</feature>
<evidence type="ECO:0000256" key="18">
    <source>
        <dbReference type="ARBA" id="ARBA00044536"/>
    </source>
</evidence>
<protein>
    <recommendedName>
        <fullName evidence="18">Mitochondrial ribonuclease P catalytic subunit</fullName>
    </recommendedName>
    <alternativeName>
        <fullName evidence="19">Mitochondrial ribonuclease P protein 3</fullName>
    </alternativeName>
</protein>
<reference evidence="24" key="2">
    <citation type="submission" date="2020-05" db="UniProtKB">
        <authorList>
            <consortium name="EnsemblMetazoa"/>
        </authorList>
    </citation>
    <scope>IDENTIFICATION</scope>
    <source>
        <strain evidence="24">WRAIR2</strain>
    </source>
</reference>
<feature type="transmembrane region" description="Helical" evidence="20">
    <location>
        <begin position="1643"/>
        <end position="1661"/>
    </location>
</feature>
<feature type="transmembrane region" description="Helical" evidence="20">
    <location>
        <begin position="1933"/>
        <end position="1958"/>
    </location>
</feature>
<dbReference type="FunFam" id="2.20.20.110:FF:000001">
    <property type="entry name" value="DNA repair protein complementing XP-C cells"/>
    <property type="match status" value="1"/>
</dbReference>
<feature type="transmembrane region" description="Helical" evidence="20">
    <location>
        <begin position="3036"/>
        <end position="3054"/>
    </location>
</feature>
<keyword evidence="8 20" id="KW-0812">Transmembrane</keyword>
<feature type="transmembrane region" description="Helical" evidence="20">
    <location>
        <begin position="2639"/>
        <end position="2657"/>
    </location>
</feature>
<comment type="subcellular location">
    <subcellularLocation>
        <location evidence="2">Cell membrane</location>
        <topology evidence="2">Multi-pass membrane protein</topology>
    </subcellularLocation>
    <subcellularLocation>
        <location evidence="1">Nucleus</location>
    </subcellularLocation>
</comment>
<evidence type="ECO:0000256" key="16">
    <source>
        <dbReference type="ARBA" id="ARBA00023204"/>
    </source>
</evidence>
<evidence type="ECO:0000313" key="24">
    <source>
        <dbReference type="EnsemblMetazoa" id="ADIR010536-PA"/>
    </source>
</evidence>
<comment type="similarity">
    <text evidence="3">Belongs to the sodium:solute symporter (SSF) (TC 2.A.21) family.</text>
</comment>
<feature type="transmembrane region" description="Helical" evidence="20">
    <location>
        <begin position="1482"/>
        <end position="1507"/>
    </location>
</feature>
<feature type="domain" description="Rad4 beta-hairpin" evidence="22">
    <location>
        <begin position="975"/>
        <end position="1023"/>
    </location>
</feature>
<keyword evidence="11" id="KW-0915">Sodium</keyword>
<dbReference type="Pfam" id="PF16953">
    <property type="entry name" value="PRORP"/>
    <property type="match status" value="1"/>
</dbReference>
<dbReference type="SMART" id="SM01031">
    <property type="entry name" value="BHD_2"/>
    <property type="match status" value="1"/>
</dbReference>
<dbReference type="VEuPathDB" id="VectorBase:ADIR010536"/>
<feature type="domain" description="Rad4 beta-hairpin" evidence="23">
    <location>
        <begin position="1030"/>
        <end position="1104"/>
    </location>
</feature>
<feature type="transmembrane region" description="Helical" evidence="20">
    <location>
        <begin position="1809"/>
        <end position="1828"/>
    </location>
</feature>
<keyword evidence="13" id="KW-0238">DNA-binding</keyword>
<feature type="transmembrane region" description="Helical" evidence="20">
    <location>
        <begin position="1858"/>
        <end position="1876"/>
    </location>
</feature>
<feature type="transmembrane region" description="Helical" evidence="20">
    <location>
        <begin position="1964"/>
        <end position="1983"/>
    </location>
</feature>
<evidence type="ECO:0000256" key="1">
    <source>
        <dbReference type="ARBA" id="ARBA00004123"/>
    </source>
</evidence>
<feature type="transmembrane region" description="Helical" evidence="20">
    <location>
        <begin position="2188"/>
        <end position="2208"/>
    </location>
</feature>
<evidence type="ECO:0000256" key="6">
    <source>
        <dbReference type="ARBA" id="ARBA00022475"/>
    </source>
</evidence>
<keyword evidence="16" id="KW-0234">DNA repair</keyword>
<dbReference type="InterPro" id="IPR031595">
    <property type="entry name" value="PRORP_C"/>
</dbReference>
<feature type="transmembrane region" description="Helical" evidence="20">
    <location>
        <begin position="1714"/>
        <end position="1736"/>
    </location>
</feature>
<dbReference type="PANTHER" id="PTHR42985:SF5">
    <property type="entry name" value="FI02094P-RELATED"/>
    <property type="match status" value="1"/>
</dbReference>
<feature type="transmembrane region" description="Helical" evidence="20">
    <location>
        <begin position="2246"/>
        <end position="2263"/>
    </location>
</feature>
<dbReference type="Pfam" id="PF00474">
    <property type="entry name" value="SSF"/>
    <property type="match status" value="5"/>
</dbReference>
<dbReference type="Gene3D" id="1.25.40.10">
    <property type="entry name" value="Tetratricopeptide repeat domain"/>
    <property type="match status" value="1"/>
</dbReference>
<dbReference type="EnsemblMetazoa" id="ADIR010536-RA">
    <property type="protein sequence ID" value="ADIR010536-PA"/>
    <property type="gene ID" value="ADIR010536"/>
</dbReference>
<feature type="transmembrane region" description="Helical" evidence="20">
    <location>
        <begin position="2678"/>
        <end position="2704"/>
    </location>
</feature>
<dbReference type="Pfam" id="PF10405">
    <property type="entry name" value="BHD_3"/>
    <property type="match status" value="1"/>
</dbReference>
<feature type="transmembrane region" description="Helical" evidence="20">
    <location>
        <begin position="1442"/>
        <end position="1461"/>
    </location>
</feature>
<dbReference type="GO" id="GO:0006281">
    <property type="term" value="P:DNA repair"/>
    <property type="evidence" value="ECO:0007669"/>
    <property type="project" value="UniProtKB-KW"/>
</dbReference>
<feature type="transmembrane region" description="Helical" evidence="20">
    <location>
        <begin position="2141"/>
        <end position="2167"/>
    </location>
</feature>
<dbReference type="InterPro" id="IPR001734">
    <property type="entry name" value="Na/solute_symporter"/>
</dbReference>
<feature type="transmembrane region" description="Helical" evidence="20">
    <location>
        <begin position="1206"/>
        <end position="1225"/>
    </location>
</feature>
<dbReference type="GO" id="GO:0005886">
    <property type="term" value="C:plasma membrane"/>
    <property type="evidence" value="ECO:0007669"/>
    <property type="project" value="UniProtKB-SubCell"/>
</dbReference>
<dbReference type="InterPro" id="IPR018325">
    <property type="entry name" value="Rad4/PNGase_transGLS-fold"/>
</dbReference>
<feature type="transmembrane region" description="Helical" evidence="20">
    <location>
        <begin position="3139"/>
        <end position="3159"/>
    </location>
</feature>
<evidence type="ECO:0000256" key="5">
    <source>
        <dbReference type="ARBA" id="ARBA00022448"/>
    </source>
</evidence>
<feature type="transmembrane region" description="Helical" evidence="20">
    <location>
        <begin position="2084"/>
        <end position="2109"/>
    </location>
</feature>
<dbReference type="InterPro" id="IPR042488">
    <property type="entry name" value="Rad4_BHD3_sf"/>
</dbReference>
<keyword evidence="9" id="KW-0227">DNA damage</keyword>
<evidence type="ECO:0000256" key="2">
    <source>
        <dbReference type="ARBA" id="ARBA00004651"/>
    </source>
</evidence>
<feature type="transmembrane region" description="Helical" evidence="20">
    <location>
        <begin position="2045"/>
        <end position="2063"/>
    </location>
</feature>
<dbReference type="Gene3D" id="1.20.1730.10">
    <property type="entry name" value="Sodium/glucose cotransporter"/>
    <property type="match status" value="4"/>
</dbReference>
<evidence type="ECO:0000256" key="20">
    <source>
        <dbReference type="SAM" id="Phobius"/>
    </source>
</evidence>
<feature type="transmembrane region" description="Helical" evidence="20">
    <location>
        <begin position="3060"/>
        <end position="3080"/>
    </location>
</feature>
<evidence type="ECO:0000256" key="12">
    <source>
        <dbReference type="ARBA" id="ARBA00023065"/>
    </source>
</evidence>
<feature type="transmembrane region" description="Helical" evidence="20">
    <location>
        <begin position="1618"/>
        <end position="1637"/>
    </location>
</feature>
<keyword evidence="5" id="KW-0813">Transport</keyword>
<dbReference type="GO" id="GO:0003677">
    <property type="term" value="F:DNA binding"/>
    <property type="evidence" value="ECO:0007669"/>
    <property type="project" value="UniProtKB-KW"/>
</dbReference>
<evidence type="ECO:0000256" key="14">
    <source>
        <dbReference type="ARBA" id="ARBA00023136"/>
    </source>
</evidence>